<dbReference type="InterPro" id="IPR011701">
    <property type="entry name" value="MFS"/>
</dbReference>
<dbReference type="Proteomes" id="UP000225277">
    <property type="component" value="Unassembled WGS sequence"/>
</dbReference>
<evidence type="ECO:0000256" key="1">
    <source>
        <dbReference type="ARBA" id="ARBA00004141"/>
    </source>
</evidence>
<evidence type="ECO:0000313" key="6">
    <source>
        <dbReference type="EMBL" id="CZT15157.1"/>
    </source>
</evidence>
<dbReference type="InterPro" id="IPR020846">
    <property type="entry name" value="MFS_dom"/>
</dbReference>
<feature type="transmembrane region" description="Helical" evidence="4">
    <location>
        <begin position="397"/>
        <end position="419"/>
    </location>
</feature>
<dbReference type="GO" id="GO:0016020">
    <property type="term" value="C:membrane"/>
    <property type="evidence" value="ECO:0007669"/>
    <property type="project" value="UniProtKB-SubCell"/>
</dbReference>
<dbReference type="AlphaFoldDB" id="A0A2D3UTJ2"/>
<dbReference type="PANTHER" id="PTHR11360">
    <property type="entry name" value="MONOCARBOXYLATE TRANSPORTER"/>
    <property type="match status" value="1"/>
</dbReference>
<feature type="transmembrane region" description="Helical" evidence="4">
    <location>
        <begin position="431"/>
        <end position="453"/>
    </location>
</feature>
<dbReference type="PROSITE" id="PS50850">
    <property type="entry name" value="MFS"/>
    <property type="match status" value="1"/>
</dbReference>
<dbReference type="Gene3D" id="1.20.1250.20">
    <property type="entry name" value="MFS general substrate transporter like domains"/>
    <property type="match status" value="2"/>
</dbReference>
<feature type="transmembrane region" description="Helical" evidence="4">
    <location>
        <begin position="102"/>
        <end position="124"/>
    </location>
</feature>
<dbReference type="SUPFAM" id="SSF103473">
    <property type="entry name" value="MFS general substrate transporter"/>
    <property type="match status" value="1"/>
</dbReference>
<reference evidence="6 7" key="1">
    <citation type="submission" date="2016-03" db="EMBL/GenBank/DDBJ databases">
        <authorList>
            <person name="Ploux O."/>
        </authorList>
    </citation>
    <scope>NUCLEOTIDE SEQUENCE [LARGE SCALE GENOMIC DNA]</scope>
    <source>
        <strain evidence="6 7">URUG2</strain>
    </source>
</reference>
<feature type="transmembrane region" description="Helical" evidence="4">
    <location>
        <begin position="156"/>
        <end position="176"/>
    </location>
</feature>
<feature type="transmembrane region" description="Helical" evidence="4">
    <location>
        <begin position="330"/>
        <end position="351"/>
    </location>
</feature>
<dbReference type="GeneID" id="35596357"/>
<feature type="transmembrane region" description="Helical" evidence="4">
    <location>
        <begin position="220"/>
        <end position="248"/>
    </location>
</feature>
<feature type="transmembrane region" description="Helical" evidence="4">
    <location>
        <begin position="357"/>
        <end position="376"/>
    </location>
</feature>
<feature type="transmembrane region" description="Helical" evidence="4">
    <location>
        <begin position="131"/>
        <end position="150"/>
    </location>
</feature>
<sequence length="464" mass="49550">MVFPDSSSVIEEKHENLTDLSEKNMHCEALEAATTSDKTSTATEDEGAAPEQVAKDGGSRAWLQVAGSFLVFANLWGMSFAFGSFQSYYELDYIPEQSASSISWIGTVSIFLLVSIGVISGPLFDLGYFRSMLVTGALIETLAVFLTSVSKTYWQLMLTQGVLMGMGNGLLYLPGLALVSRAFKRHRAIAMGITTCGAPVGGIIYTLVFEQLISKLSFGWTVRVMAFIMLGTYCISFPLLLWGVSNLGDLASGAPRKLFDRSALADVPFWTYSTSNFLIFCGYMVPFIFIPSYGQLVLGVSRSFSLYISMIAQAASIVGRLVAGWSASRIGVMIPWLVCVVSSATVCIAWMGAHSTGAFVAIAAMYGCFSGALIPLPPSVFPVVCPDPKVFGARLGMAQAFASFASLIGPPIAAALASVSSENGETNYLGLQLFAGLVMMAGGVNLVALWIVLMSRRKGGSKLI</sequence>
<feature type="transmembrane region" description="Helical" evidence="4">
    <location>
        <begin position="61"/>
        <end position="82"/>
    </location>
</feature>
<dbReference type="GO" id="GO:0022857">
    <property type="term" value="F:transmembrane transporter activity"/>
    <property type="evidence" value="ECO:0007669"/>
    <property type="project" value="InterPro"/>
</dbReference>
<comment type="subcellular location">
    <subcellularLocation>
        <location evidence="1">Membrane</location>
        <topology evidence="1">Multi-pass membrane protein</topology>
    </subcellularLocation>
</comment>
<evidence type="ECO:0000256" key="4">
    <source>
        <dbReference type="SAM" id="Phobius"/>
    </source>
</evidence>
<dbReference type="InterPro" id="IPR050327">
    <property type="entry name" value="Proton-linked_MCT"/>
</dbReference>
<protein>
    <submittedName>
        <fullName evidence="6">Related to monocarboxylate transporter</fullName>
    </submittedName>
</protein>
<keyword evidence="4" id="KW-0812">Transmembrane</keyword>
<dbReference type="RefSeq" id="XP_023622054.1">
    <property type="nucleotide sequence ID" value="XM_023766286.1"/>
</dbReference>
<dbReference type="PANTHER" id="PTHR11360:SF252">
    <property type="entry name" value="MAJOR FACILITATOR SUPERFAMILY (MFS) PROFILE DOMAIN-CONTAINING PROTEIN-RELATED"/>
    <property type="match status" value="1"/>
</dbReference>
<gene>
    <name evidence="6" type="ORF">RCC_01045</name>
</gene>
<evidence type="ECO:0000313" key="7">
    <source>
        <dbReference type="Proteomes" id="UP000225277"/>
    </source>
</evidence>
<evidence type="ECO:0000256" key="2">
    <source>
        <dbReference type="ARBA" id="ARBA00006727"/>
    </source>
</evidence>
<evidence type="ECO:0000256" key="3">
    <source>
        <dbReference type="SAM" id="MobiDB-lite"/>
    </source>
</evidence>
<feature type="region of interest" description="Disordered" evidence="3">
    <location>
        <begin position="32"/>
        <end position="51"/>
    </location>
</feature>
<feature type="domain" description="Major facilitator superfamily (MFS) profile" evidence="5">
    <location>
        <begin position="60"/>
        <end position="460"/>
    </location>
</feature>
<keyword evidence="4" id="KW-1133">Transmembrane helix</keyword>
<feature type="transmembrane region" description="Helical" evidence="4">
    <location>
        <begin position="188"/>
        <end position="208"/>
    </location>
</feature>
<keyword evidence="4" id="KW-0472">Membrane</keyword>
<feature type="compositionally biased region" description="Low complexity" evidence="3">
    <location>
        <begin position="32"/>
        <end position="42"/>
    </location>
</feature>
<dbReference type="EMBL" id="FJUY01000001">
    <property type="protein sequence ID" value="CZT15157.1"/>
    <property type="molecule type" value="Genomic_DNA"/>
</dbReference>
<comment type="similarity">
    <text evidence="2">Belongs to the major facilitator superfamily. Monocarboxylate porter (TC 2.A.1.13) family.</text>
</comment>
<proteinExistence type="inferred from homology"/>
<name>A0A2D3UTJ2_9PEZI</name>
<keyword evidence="7" id="KW-1185">Reference proteome</keyword>
<dbReference type="Pfam" id="PF07690">
    <property type="entry name" value="MFS_1"/>
    <property type="match status" value="1"/>
</dbReference>
<feature type="transmembrane region" description="Helical" evidence="4">
    <location>
        <begin position="269"/>
        <end position="292"/>
    </location>
</feature>
<accession>A0A2D3UTJ2</accession>
<organism evidence="6 7">
    <name type="scientific">Ramularia collo-cygni</name>
    <dbReference type="NCBI Taxonomy" id="112498"/>
    <lineage>
        <taxon>Eukaryota</taxon>
        <taxon>Fungi</taxon>
        <taxon>Dikarya</taxon>
        <taxon>Ascomycota</taxon>
        <taxon>Pezizomycotina</taxon>
        <taxon>Dothideomycetes</taxon>
        <taxon>Dothideomycetidae</taxon>
        <taxon>Mycosphaerellales</taxon>
        <taxon>Mycosphaerellaceae</taxon>
        <taxon>Ramularia</taxon>
    </lineage>
</organism>
<dbReference type="OrthoDB" id="6509908at2759"/>
<feature type="transmembrane region" description="Helical" evidence="4">
    <location>
        <begin position="304"/>
        <end position="323"/>
    </location>
</feature>
<dbReference type="InterPro" id="IPR036259">
    <property type="entry name" value="MFS_trans_sf"/>
</dbReference>
<evidence type="ECO:0000259" key="5">
    <source>
        <dbReference type="PROSITE" id="PS50850"/>
    </source>
</evidence>